<feature type="domain" description="BIG2" evidence="2">
    <location>
        <begin position="363"/>
        <end position="400"/>
    </location>
</feature>
<evidence type="ECO:0000313" key="3">
    <source>
        <dbReference type="EMBL" id="URL58101.1"/>
    </source>
</evidence>
<dbReference type="SUPFAM" id="SSF49373">
    <property type="entry name" value="Invasin/intimin cell-adhesion fragments"/>
    <property type="match status" value="1"/>
</dbReference>
<keyword evidence="1" id="KW-0732">Signal</keyword>
<name>A0ABY4T0K6_9GAMM</name>
<dbReference type="Gene3D" id="2.60.40.1080">
    <property type="match status" value="1"/>
</dbReference>
<proteinExistence type="predicted"/>
<keyword evidence="4" id="KW-1185">Reference proteome</keyword>
<organism evidence="3 4">
    <name type="scientific">Luteibacter flocculans</name>
    <dbReference type="NCBI Taxonomy" id="2780091"/>
    <lineage>
        <taxon>Bacteria</taxon>
        <taxon>Pseudomonadati</taxon>
        <taxon>Pseudomonadota</taxon>
        <taxon>Gammaproteobacteria</taxon>
        <taxon>Lysobacterales</taxon>
        <taxon>Rhodanobacteraceae</taxon>
        <taxon>Luteibacter</taxon>
    </lineage>
</organism>
<dbReference type="Pfam" id="PF02368">
    <property type="entry name" value="Big_2"/>
    <property type="match status" value="1"/>
</dbReference>
<feature type="chain" id="PRO_5047350937" description="BIG2 domain-containing protein" evidence="1">
    <location>
        <begin position="18"/>
        <end position="496"/>
    </location>
</feature>
<evidence type="ECO:0000259" key="2">
    <source>
        <dbReference type="Pfam" id="PF02368"/>
    </source>
</evidence>
<dbReference type="RefSeq" id="WP_250338861.1">
    <property type="nucleotide sequence ID" value="NZ_CP063231.1"/>
</dbReference>
<dbReference type="Proteomes" id="UP001056681">
    <property type="component" value="Chromosome"/>
</dbReference>
<dbReference type="EMBL" id="CP063231">
    <property type="protein sequence ID" value="URL58101.1"/>
    <property type="molecule type" value="Genomic_DNA"/>
</dbReference>
<reference evidence="3" key="1">
    <citation type="submission" date="2020-10" db="EMBL/GenBank/DDBJ databases">
        <title>Whole-genome sequence of Luteibacter sp. EIF3.</title>
        <authorList>
            <person name="Friedrich I."/>
            <person name="Hertel R."/>
            <person name="Daniel R."/>
        </authorList>
    </citation>
    <scope>NUCLEOTIDE SEQUENCE</scope>
    <source>
        <strain evidence="3">EIF3</strain>
    </source>
</reference>
<dbReference type="InterPro" id="IPR008964">
    <property type="entry name" value="Invasin/intimin_cell_adhesion"/>
</dbReference>
<feature type="signal peptide" evidence="1">
    <location>
        <begin position="1"/>
        <end position="17"/>
    </location>
</feature>
<accession>A0ABY4T0K6</accession>
<sequence>MKRFVGFFFVILLSACAVPVSTERSVIVPYDDAPQVTASQPRPTGKQGADAAAELTRWYNDKVSDCGNPGLAAALCSGVMVRATENNPAVLPWDPSNASIISGGVSFSWLRADSNFSNLVYGYRNGFIFYPVLRTPPGKNSNIEVLCVFPHDAGSNDRPSLQGCGPTQAYPADSRPCTDQGINTAAEWLKKYDNSANPYHFQCGWSVRSGERDQAARFMAAVGTRRAMANKLWVTQNELRLATWATGTGATLPIQSFFYVDGYLDARAKAQNDQLRYFQHYGQTIPVIRLTLAAARGGRASFAYFEEDQIDSGSGPVDMQFDTRPVYLDGEAFIITQRPDILPRFDGSNSITRTAFGGRPPYTYTSSNTAVAVVSSTGKVTPRANGTAIISVKDSAGQRAEYQVTMTNVLQVRYAGNMPYQTALDDLASRGERMPISGDIGNMQLVFGSRWPYVADYYWASDPCGDVGHGMFYIHVLERNGKCRPATQAGETVGLK</sequence>
<dbReference type="InterPro" id="IPR003343">
    <property type="entry name" value="Big_2"/>
</dbReference>
<evidence type="ECO:0000313" key="4">
    <source>
        <dbReference type="Proteomes" id="UP001056681"/>
    </source>
</evidence>
<evidence type="ECO:0000256" key="1">
    <source>
        <dbReference type="SAM" id="SignalP"/>
    </source>
</evidence>
<gene>
    <name evidence="3" type="ORF">IM816_16100</name>
</gene>
<protein>
    <recommendedName>
        <fullName evidence="2">BIG2 domain-containing protein</fullName>
    </recommendedName>
</protein>
<dbReference type="PROSITE" id="PS51257">
    <property type="entry name" value="PROKAR_LIPOPROTEIN"/>
    <property type="match status" value="1"/>
</dbReference>